<reference evidence="1 2" key="1">
    <citation type="submission" date="2021-03" db="EMBL/GenBank/DDBJ databases">
        <title>Genomic Encyclopedia of Type Strains, Phase IV (KMG-IV): sequencing the most valuable type-strain genomes for metagenomic binning, comparative biology and taxonomic classification.</title>
        <authorList>
            <person name="Goeker M."/>
        </authorList>
    </citation>
    <scope>NUCLEOTIDE SEQUENCE [LARGE SCALE GENOMIC DNA]</scope>
    <source>
        <strain evidence="1 2">DSM 25609</strain>
    </source>
</reference>
<name>A0ABS4ILE4_9BACI</name>
<gene>
    <name evidence="1" type="ORF">J2Z83_003947</name>
</gene>
<comment type="caution">
    <text evidence="1">The sequence shown here is derived from an EMBL/GenBank/DDBJ whole genome shotgun (WGS) entry which is preliminary data.</text>
</comment>
<dbReference type="EMBL" id="JAGGKX010000039">
    <property type="protein sequence ID" value="MBP1971792.1"/>
    <property type="molecule type" value="Genomic_DNA"/>
</dbReference>
<organism evidence="1 2">
    <name type="scientific">Virgibacillus natechei</name>
    <dbReference type="NCBI Taxonomy" id="1216297"/>
    <lineage>
        <taxon>Bacteria</taxon>
        <taxon>Bacillati</taxon>
        <taxon>Bacillota</taxon>
        <taxon>Bacilli</taxon>
        <taxon>Bacillales</taxon>
        <taxon>Bacillaceae</taxon>
        <taxon>Virgibacillus</taxon>
    </lineage>
</organism>
<dbReference type="Proteomes" id="UP001519345">
    <property type="component" value="Unassembled WGS sequence"/>
</dbReference>
<sequence length="81" mass="9650">MLIGFMRNNRKPFQMVRLLAKSSKYYNIDIIYFSVADVNIEDKTINGKMLINNKWVTKEVPYHHLLIFRPIVLNMKKSISF</sequence>
<proteinExistence type="predicted"/>
<evidence type="ECO:0000313" key="1">
    <source>
        <dbReference type="EMBL" id="MBP1971792.1"/>
    </source>
</evidence>
<accession>A0ABS4ILE4</accession>
<keyword evidence="2" id="KW-1185">Reference proteome</keyword>
<protein>
    <submittedName>
        <fullName evidence="1">Uncharacterized protein</fullName>
    </submittedName>
</protein>
<evidence type="ECO:0000313" key="2">
    <source>
        <dbReference type="Proteomes" id="UP001519345"/>
    </source>
</evidence>